<reference evidence="1 2" key="1">
    <citation type="journal article" date="2013" name="Genome Announc.">
        <title>Genome Sequences of Three hpAfrica2 Strains of Helicobacter pylori.</title>
        <authorList>
            <person name="Duncan S.S."/>
            <person name="Bertoli M.T."/>
            <person name="Kersulyte D."/>
            <person name="Valk P.L."/>
            <person name="Tamma S."/>
            <person name="Segal I."/>
            <person name="McClain M.S."/>
            <person name="Cover T.L."/>
            <person name="Berg D.E."/>
        </authorList>
    </citation>
    <scope>NUCLEOTIDE SEQUENCE [LARGE SCALE GENOMIC DNA]</scope>
    <source>
        <strain evidence="1 2">SouthAfrica50</strain>
    </source>
</reference>
<proteinExistence type="predicted"/>
<gene>
    <name evidence="1" type="ORF">HPSA50_0452</name>
</gene>
<accession>T2SBF5</accession>
<dbReference type="EMBL" id="AVNI01000001">
    <property type="protein sequence ID" value="EQD90056.1"/>
    <property type="molecule type" value="Genomic_DNA"/>
</dbReference>
<organism evidence="1 2">
    <name type="scientific">Helicobacter pylori SouthAfrica50</name>
    <dbReference type="NCBI Taxonomy" id="1352357"/>
    <lineage>
        <taxon>Bacteria</taxon>
        <taxon>Pseudomonadati</taxon>
        <taxon>Campylobacterota</taxon>
        <taxon>Epsilonproteobacteria</taxon>
        <taxon>Campylobacterales</taxon>
        <taxon>Helicobacteraceae</taxon>
        <taxon>Helicobacter</taxon>
    </lineage>
</organism>
<dbReference type="Proteomes" id="UP000015816">
    <property type="component" value="Unassembled WGS sequence"/>
</dbReference>
<sequence>MPHAIKHKSTTPVVEIKSAMQKLLKRQMLECIVFFVCQGVVARKEYD</sequence>
<name>T2SBF5_HELPX</name>
<comment type="caution">
    <text evidence="1">The sequence shown here is derived from an EMBL/GenBank/DDBJ whole genome shotgun (WGS) entry which is preliminary data.</text>
</comment>
<dbReference type="PATRIC" id="fig|1352357.3.peg.447"/>
<protein>
    <submittedName>
        <fullName evidence="1">Uncharacterized protein</fullName>
    </submittedName>
</protein>
<evidence type="ECO:0000313" key="2">
    <source>
        <dbReference type="Proteomes" id="UP000015816"/>
    </source>
</evidence>
<evidence type="ECO:0000313" key="1">
    <source>
        <dbReference type="EMBL" id="EQD90056.1"/>
    </source>
</evidence>
<dbReference type="AlphaFoldDB" id="T2SBF5"/>